<evidence type="ECO:0000256" key="5">
    <source>
        <dbReference type="ARBA" id="ARBA00022490"/>
    </source>
</evidence>
<keyword evidence="5" id="KW-0963">Cytoplasm</keyword>
<dbReference type="GO" id="GO:0005771">
    <property type="term" value="C:multivesicular body"/>
    <property type="evidence" value="ECO:0007669"/>
    <property type="project" value="TreeGrafter"/>
</dbReference>
<evidence type="ECO:0000256" key="4">
    <source>
        <dbReference type="ARBA" id="ARBA00022448"/>
    </source>
</evidence>
<accession>A0A163FQ51</accession>
<dbReference type="Gene3D" id="1.20.5.420">
    <property type="entry name" value="Immunoglobulin FC, subunit C"/>
    <property type="match status" value="1"/>
</dbReference>
<keyword evidence="8" id="KW-0472">Membrane</keyword>
<name>A0A163FQ51_DIDRA</name>
<dbReference type="EMBL" id="JYNV01000156">
    <property type="protein sequence ID" value="KZM24485.1"/>
    <property type="molecule type" value="Genomic_DNA"/>
</dbReference>
<feature type="region of interest" description="Disordered" evidence="9">
    <location>
        <begin position="203"/>
        <end position="451"/>
    </location>
</feature>
<keyword evidence="6" id="KW-0967">Endosome</keyword>
<dbReference type="GO" id="GO:0010008">
    <property type="term" value="C:endosome membrane"/>
    <property type="evidence" value="ECO:0007669"/>
    <property type="project" value="UniProtKB-SubCell"/>
</dbReference>
<dbReference type="GO" id="GO:0032511">
    <property type="term" value="P:late endosome to vacuole transport via multivesicular body sorting pathway"/>
    <property type="evidence" value="ECO:0007669"/>
    <property type="project" value="InterPro"/>
</dbReference>
<evidence type="ECO:0000259" key="11">
    <source>
        <dbReference type="Pfam" id="PF18097"/>
    </source>
</evidence>
<dbReference type="GO" id="GO:0015031">
    <property type="term" value="P:protein transport"/>
    <property type="evidence" value="ECO:0007669"/>
    <property type="project" value="UniProtKB-KW"/>
</dbReference>
<evidence type="ECO:0008006" key="14">
    <source>
        <dbReference type="Google" id="ProtNLM"/>
    </source>
</evidence>
<dbReference type="InterPro" id="IPR023175">
    <property type="entry name" value="Vta1/CALS_N_sf"/>
</dbReference>
<comment type="caution">
    <text evidence="12">The sequence shown here is derived from an EMBL/GenBank/DDBJ whole genome shotgun (WGS) entry which is preliminary data.</text>
</comment>
<keyword evidence="13" id="KW-1185">Reference proteome</keyword>
<dbReference type="AlphaFoldDB" id="A0A163FQ51"/>
<dbReference type="Pfam" id="PF18097">
    <property type="entry name" value="Vta1_C"/>
    <property type="match status" value="1"/>
</dbReference>
<organism evidence="12 13">
    <name type="scientific">Didymella rabiei</name>
    <name type="common">Chickpea ascochyta blight fungus</name>
    <name type="synonym">Mycosphaerella rabiei</name>
    <dbReference type="NCBI Taxonomy" id="5454"/>
    <lineage>
        <taxon>Eukaryota</taxon>
        <taxon>Fungi</taxon>
        <taxon>Dikarya</taxon>
        <taxon>Ascomycota</taxon>
        <taxon>Pezizomycotina</taxon>
        <taxon>Dothideomycetes</taxon>
        <taxon>Pleosporomycetidae</taxon>
        <taxon>Pleosporales</taxon>
        <taxon>Pleosporineae</taxon>
        <taxon>Didymellaceae</taxon>
        <taxon>Ascochyta</taxon>
    </lineage>
</organism>
<evidence type="ECO:0000256" key="2">
    <source>
        <dbReference type="ARBA" id="ARBA00004496"/>
    </source>
</evidence>
<comment type="subcellular location">
    <subcellularLocation>
        <location evidence="2">Cytoplasm</location>
    </subcellularLocation>
    <subcellularLocation>
        <location evidence="1">Endosome membrane</location>
        <topology evidence="1">Peripheral membrane protein</topology>
    </subcellularLocation>
</comment>
<evidence type="ECO:0000313" key="13">
    <source>
        <dbReference type="Proteomes" id="UP000076837"/>
    </source>
</evidence>
<proteinExistence type="inferred from homology"/>
<feature type="compositionally biased region" description="Low complexity" evidence="9">
    <location>
        <begin position="416"/>
        <end position="425"/>
    </location>
</feature>
<feature type="domain" description="Vta1 C-terminal" evidence="11">
    <location>
        <begin position="443"/>
        <end position="479"/>
    </location>
</feature>
<keyword evidence="4" id="KW-0813">Transport</keyword>
<reference evidence="12 13" key="1">
    <citation type="journal article" date="2016" name="Sci. Rep.">
        <title>Draft genome sequencing and secretome analysis of fungal phytopathogen Ascochyta rabiei provides insight into the necrotrophic effector repertoire.</title>
        <authorList>
            <person name="Verma S."/>
            <person name="Gazara R.K."/>
            <person name="Nizam S."/>
            <person name="Parween S."/>
            <person name="Chattopadhyay D."/>
            <person name="Verma P.K."/>
        </authorList>
    </citation>
    <scope>NUCLEOTIDE SEQUENCE [LARGE SCALE GENOMIC DNA]</scope>
    <source>
        <strain evidence="12 13">ArDII</strain>
    </source>
</reference>
<evidence type="ECO:0000259" key="10">
    <source>
        <dbReference type="Pfam" id="PF04652"/>
    </source>
</evidence>
<comment type="similarity">
    <text evidence="3">Belongs to the VTA1 family.</text>
</comment>
<dbReference type="STRING" id="5454.A0A163FQ51"/>
<dbReference type="PANTHER" id="PTHR46009">
    <property type="entry name" value="VACUOLAR PROTEIN SORTING-ASSOCIATED PROTEIN VTA1 HOMOLOG"/>
    <property type="match status" value="1"/>
</dbReference>
<protein>
    <recommendedName>
        <fullName evidence="14">DUF605-domain-containing protein</fullName>
    </recommendedName>
</protein>
<dbReference type="InterPro" id="IPR044538">
    <property type="entry name" value="Vta1-like"/>
</dbReference>
<feature type="compositionally biased region" description="Low complexity" evidence="9">
    <location>
        <begin position="362"/>
        <end position="391"/>
    </location>
</feature>
<evidence type="ECO:0000256" key="6">
    <source>
        <dbReference type="ARBA" id="ARBA00022753"/>
    </source>
</evidence>
<evidence type="ECO:0000256" key="1">
    <source>
        <dbReference type="ARBA" id="ARBA00004481"/>
    </source>
</evidence>
<evidence type="ECO:0000256" key="8">
    <source>
        <dbReference type="ARBA" id="ARBA00023136"/>
    </source>
</evidence>
<dbReference type="Proteomes" id="UP000076837">
    <property type="component" value="Unassembled WGS sequence"/>
</dbReference>
<evidence type="ECO:0000256" key="3">
    <source>
        <dbReference type="ARBA" id="ARBA00007895"/>
    </source>
</evidence>
<sequence length="482" mass="51656">MRMRGEQESGAGWLRMTTWRIASGAATSPNDTLLAPRPRNPASMADAIPAKLKPLQLAPFAKRAAQLERFRPIVTYWLRFHTVQKIIGAGLHSADAACTAYTTDLMERLEQTKADMPGEDALLDDVAASAYCEQFALQTFARGERDMAENSVTPTTADTLLAASTFLDMLTIWKKDDVELASKTKYAKYHALRILKAIKAGQDPNATNPVHEQEHQPPSPPLLDPADPEVQRINQGTPHPPSANPYQPYVETAPSTHAQPSPTLSGPALSPPPALPTPATSRQGSVVSVGGGYFPRTEAPPTFTSDNTAPGLPTAPSTEDDPLTSSLGNLADASGVTPQPSGASDPLSFYQNPASPPPVAQPPQQASPLNPYASPLAQQPQQPQQPQQHFSAPPPQPPQQSYHMPQTTAPSQQYSAPRQNPYAQPAAPPPPPASSQGPFRDDEESIRQAQKHAKWAISALNFDDSATAVKELRIALQALGAH</sequence>
<evidence type="ECO:0000313" key="12">
    <source>
        <dbReference type="EMBL" id="KZM24485.1"/>
    </source>
</evidence>
<evidence type="ECO:0000256" key="9">
    <source>
        <dbReference type="SAM" id="MobiDB-lite"/>
    </source>
</evidence>
<gene>
    <name evidence="12" type="ORF">ST47_g4398</name>
</gene>
<evidence type="ECO:0000256" key="7">
    <source>
        <dbReference type="ARBA" id="ARBA00022927"/>
    </source>
</evidence>
<keyword evidence="7" id="KW-0653">Protein transport</keyword>
<dbReference type="Gene3D" id="1.25.40.270">
    <property type="entry name" value="Vacuolar protein sorting-associated protein vta1"/>
    <property type="match status" value="1"/>
</dbReference>
<dbReference type="Pfam" id="PF04652">
    <property type="entry name" value="Vta1"/>
    <property type="match status" value="1"/>
</dbReference>
<dbReference type="InterPro" id="IPR041212">
    <property type="entry name" value="Vta1_C"/>
</dbReference>
<feature type="compositionally biased region" description="Low complexity" evidence="9">
    <location>
        <begin position="277"/>
        <end position="288"/>
    </location>
</feature>
<feature type="domain" description="Vta1/callose synthase N-terminal" evidence="10">
    <location>
        <begin position="57"/>
        <end position="199"/>
    </location>
</feature>
<dbReference type="InterPro" id="IPR039431">
    <property type="entry name" value="Vta1/CALS_N"/>
</dbReference>
<dbReference type="PANTHER" id="PTHR46009:SF1">
    <property type="entry name" value="VACUOLAR PROTEIN SORTING-ASSOCIATED PROTEIN VTA1 HOMOLOG"/>
    <property type="match status" value="1"/>
</dbReference>